<name>A0A328DXF0_9ASTE</name>
<protein>
    <submittedName>
        <fullName evidence="1">Uncharacterized protein</fullName>
    </submittedName>
</protein>
<organism evidence="1 2">
    <name type="scientific">Cuscuta australis</name>
    <dbReference type="NCBI Taxonomy" id="267555"/>
    <lineage>
        <taxon>Eukaryota</taxon>
        <taxon>Viridiplantae</taxon>
        <taxon>Streptophyta</taxon>
        <taxon>Embryophyta</taxon>
        <taxon>Tracheophyta</taxon>
        <taxon>Spermatophyta</taxon>
        <taxon>Magnoliopsida</taxon>
        <taxon>eudicotyledons</taxon>
        <taxon>Gunneridae</taxon>
        <taxon>Pentapetalae</taxon>
        <taxon>asterids</taxon>
        <taxon>lamiids</taxon>
        <taxon>Solanales</taxon>
        <taxon>Convolvulaceae</taxon>
        <taxon>Cuscuteae</taxon>
        <taxon>Cuscuta</taxon>
        <taxon>Cuscuta subgen. Grammica</taxon>
        <taxon>Cuscuta sect. Cleistogrammica</taxon>
    </lineage>
</organism>
<sequence>MCSPHSHSLLPNLPQLFQIRLLLCEKLSYICFTVNFNMYPKFMFQDHNLVFYLLPFKEFLFLFLFLLSSEPDVYDQALSNLVAGSTLESTIPEILKIGGGNWDREAVMCALRAA</sequence>
<comment type="caution">
    <text evidence="1">The sequence shown here is derived from an EMBL/GenBank/DDBJ whole genome shotgun (WGS) entry which is preliminary data.</text>
</comment>
<dbReference type="AlphaFoldDB" id="A0A328DXF0"/>
<proteinExistence type="predicted"/>
<keyword evidence="2" id="KW-1185">Reference proteome</keyword>
<dbReference type="EMBL" id="NQVE01000097">
    <property type="protein sequence ID" value="RAL48851.1"/>
    <property type="molecule type" value="Genomic_DNA"/>
</dbReference>
<evidence type="ECO:0000313" key="1">
    <source>
        <dbReference type="EMBL" id="RAL48851.1"/>
    </source>
</evidence>
<evidence type="ECO:0000313" key="2">
    <source>
        <dbReference type="Proteomes" id="UP000249390"/>
    </source>
</evidence>
<gene>
    <name evidence="1" type="ORF">DM860_001171</name>
</gene>
<reference evidence="1 2" key="1">
    <citation type="submission" date="2018-06" db="EMBL/GenBank/DDBJ databases">
        <title>The Genome of Cuscuta australis (Dodder) Provides Insight into the Evolution of Plant Parasitism.</title>
        <authorList>
            <person name="Liu H."/>
        </authorList>
    </citation>
    <scope>NUCLEOTIDE SEQUENCE [LARGE SCALE GENOMIC DNA]</scope>
    <source>
        <strain evidence="2">cv. Yunnan</strain>
        <tissue evidence="1">Vines</tissue>
    </source>
</reference>
<dbReference type="Proteomes" id="UP000249390">
    <property type="component" value="Unassembled WGS sequence"/>
</dbReference>
<accession>A0A328DXF0</accession>